<evidence type="ECO:0000313" key="2">
    <source>
        <dbReference type="EMBL" id="KAG7041050.1"/>
    </source>
</evidence>
<proteinExistence type="predicted"/>
<protein>
    <submittedName>
        <fullName evidence="2">Uncharacterized protein</fullName>
    </submittedName>
</protein>
<comment type="caution">
    <text evidence="2">The sequence shown here is derived from an EMBL/GenBank/DDBJ whole genome shotgun (WGS) entry which is preliminary data.</text>
</comment>
<keyword evidence="3" id="KW-1185">Reference proteome</keyword>
<feature type="region of interest" description="Disordered" evidence="1">
    <location>
        <begin position="107"/>
        <end position="149"/>
    </location>
</feature>
<name>A0A9P7U634_9PEZI</name>
<feature type="region of interest" description="Disordered" evidence="1">
    <location>
        <begin position="300"/>
        <end position="325"/>
    </location>
</feature>
<gene>
    <name evidence="2" type="ORF">JMJ77_008755</name>
</gene>
<reference evidence="2" key="1">
    <citation type="submission" date="2021-05" db="EMBL/GenBank/DDBJ databases">
        <title>Comparative genomics of three Colletotrichum scovillei strains and genetic complementation revealed genes involved fungal growth and virulence on chili pepper.</title>
        <authorList>
            <person name="Hsieh D.-K."/>
            <person name="Chuang S.-C."/>
            <person name="Chen C.-Y."/>
            <person name="Chao Y.-T."/>
            <person name="Lu M.-Y.J."/>
            <person name="Lee M.-H."/>
            <person name="Shih M.-C."/>
        </authorList>
    </citation>
    <scope>NUCLEOTIDE SEQUENCE</scope>
    <source>
        <strain evidence="2">Coll-153</strain>
    </source>
</reference>
<dbReference type="Proteomes" id="UP000699042">
    <property type="component" value="Unassembled WGS sequence"/>
</dbReference>
<feature type="region of interest" description="Disordered" evidence="1">
    <location>
        <begin position="71"/>
        <end position="93"/>
    </location>
</feature>
<accession>A0A9P7U634</accession>
<evidence type="ECO:0000256" key="1">
    <source>
        <dbReference type="SAM" id="MobiDB-lite"/>
    </source>
</evidence>
<dbReference type="AlphaFoldDB" id="A0A9P7U634"/>
<feature type="compositionally biased region" description="Basic and acidic residues" evidence="1">
    <location>
        <begin position="111"/>
        <end position="120"/>
    </location>
</feature>
<feature type="compositionally biased region" description="Polar residues" evidence="1">
    <location>
        <begin position="300"/>
        <end position="317"/>
    </location>
</feature>
<sequence>MHTPAKRAVKSEPHPPVPTQAALWETEEKHMDNSHLSTIYFGGASPVSKLLRQGYRARPLPIFHGCSHLSTHIPRRRGTTTTDDDQDTTGDHVCTSEDTYLLVSAPYTPDIRQRQHEHVPRSSTSSSRVKSERPEEGASTLRHHSCPPAHSPTHLALQYPYTTYLLSYQGQGQPRPPTARASKHQHPPLSYLSYRTYSLRSIPTPLSLTRHDTTVPRPACRKLCWLSTRLSSLLLRVSEYALLLQQPAHHPTHHHPPPHCITALSRFFCVAAPASHSLLHPASQIRQESVAFSGLPSAISSSQVPTSTPGQIQTHANPDQRRGTPYAIRKEEPFDIPSFSPTPLNL</sequence>
<dbReference type="EMBL" id="JAESDN010000016">
    <property type="protein sequence ID" value="KAG7041050.1"/>
    <property type="molecule type" value="Genomic_DNA"/>
</dbReference>
<evidence type="ECO:0000313" key="3">
    <source>
        <dbReference type="Proteomes" id="UP000699042"/>
    </source>
</evidence>
<organism evidence="2 3">
    <name type="scientific">Colletotrichum scovillei</name>
    <dbReference type="NCBI Taxonomy" id="1209932"/>
    <lineage>
        <taxon>Eukaryota</taxon>
        <taxon>Fungi</taxon>
        <taxon>Dikarya</taxon>
        <taxon>Ascomycota</taxon>
        <taxon>Pezizomycotina</taxon>
        <taxon>Sordariomycetes</taxon>
        <taxon>Hypocreomycetidae</taxon>
        <taxon>Glomerellales</taxon>
        <taxon>Glomerellaceae</taxon>
        <taxon>Colletotrichum</taxon>
        <taxon>Colletotrichum acutatum species complex</taxon>
    </lineage>
</organism>